<protein>
    <submittedName>
        <fullName evidence="2">Uncharacterized protein</fullName>
    </submittedName>
</protein>
<name>A0A6J8EPX4_MYTCO</name>
<accession>A0A6J8EPX4</accession>
<organism evidence="2 3">
    <name type="scientific">Mytilus coruscus</name>
    <name type="common">Sea mussel</name>
    <dbReference type="NCBI Taxonomy" id="42192"/>
    <lineage>
        <taxon>Eukaryota</taxon>
        <taxon>Metazoa</taxon>
        <taxon>Spiralia</taxon>
        <taxon>Lophotrochozoa</taxon>
        <taxon>Mollusca</taxon>
        <taxon>Bivalvia</taxon>
        <taxon>Autobranchia</taxon>
        <taxon>Pteriomorphia</taxon>
        <taxon>Mytilida</taxon>
        <taxon>Mytiloidea</taxon>
        <taxon>Mytilidae</taxon>
        <taxon>Mytilinae</taxon>
        <taxon>Mytilus</taxon>
    </lineage>
</organism>
<dbReference type="Proteomes" id="UP000507470">
    <property type="component" value="Unassembled WGS sequence"/>
</dbReference>
<evidence type="ECO:0000256" key="1">
    <source>
        <dbReference type="SAM" id="MobiDB-lite"/>
    </source>
</evidence>
<gene>
    <name evidence="2" type="ORF">MCOR_54563</name>
</gene>
<keyword evidence="3" id="KW-1185">Reference proteome</keyword>
<reference evidence="2 3" key="1">
    <citation type="submission" date="2020-06" db="EMBL/GenBank/DDBJ databases">
        <authorList>
            <person name="Li R."/>
            <person name="Bekaert M."/>
        </authorList>
    </citation>
    <scope>NUCLEOTIDE SEQUENCE [LARGE SCALE GENOMIC DNA]</scope>
    <source>
        <strain evidence="3">wild</strain>
    </source>
</reference>
<dbReference type="EMBL" id="CACVKT020009610">
    <property type="protein sequence ID" value="CAC5422518.1"/>
    <property type="molecule type" value="Genomic_DNA"/>
</dbReference>
<feature type="region of interest" description="Disordered" evidence="1">
    <location>
        <begin position="146"/>
        <end position="165"/>
    </location>
</feature>
<evidence type="ECO:0000313" key="2">
    <source>
        <dbReference type="EMBL" id="CAC5422518.1"/>
    </source>
</evidence>
<dbReference type="AlphaFoldDB" id="A0A6J8EPX4"/>
<proteinExistence type="predicted"/>
<evidence type="ECO:0000313" key="3">
    <source>
        <dbReference type="Proteomes" id="UP000507470"/>
    </source>
</evidence>
<sequence length="165" mass="18508">MDAVLSVSVAVYSAGKFKKDLVTNVLRRFSKKEIFEDICEDVIADLELTKEEEDALDKKHICVSISEKSGSTEIFSPHYEKEASSSNVVNTFYQMMGASQPVNKLPKRKEEAINKFTGDALEIVVNVHLRMSYNTHVEFPYMPLPNSRHSVPSVAQGGNKGQRCH</sequence>